<evidence type="ECO:0000313" key="2">
    <source>
        <dbReference type="Proteomes" id="UP001164929"/>
    </source>
</evidence>
<comment type="caution">
    <text evidence="1">The sequence shown here is derived from an EMBL/GenBank/DDBJ whole genome shotgun (WGS) entry which is preliminary data.</text>
</comment>
<accession>A0AAD6RGZ6</accession>
<protein>
    <submittedName>
        <fullName evidence="1">Uncharacterized protein</fullName>
    </submittedName>
</protein>
<proteinExistence type="predicted"/>
<dbReference type="Proteomes" id="UP001164929">
    <property type="component" value="Chromosome 2"/>
</dbReference>
<dbReference type="EMBL" id="JAQIZT010000002">
    <property type="protein sequence ID" value="KAJ7008612.1"/>
    <property type="molecule type" value="Genomic_DNA"/>
</dbReference>
<dbReference type="Gene3D" id="2.40.50.140">
    <property type="entry name" value="Nucleic acid-binding proteins"/>
    <property type="match status" value="1"/>
</dbReference>
<reference evidence="1" key="1">
    <citation type="journal article" date="2023" name="Mol. Ecol. Resour.">
        <title>Chromosome-level genome assembly of a triploid poplar Populus alba 'Berolinensis'.</title>
        <authorList>
            <person name="Chen S."/>
            <person name="Yu Y."/>
            <person name="Wang X."/>
            <person name="Wang S."/>
            <person name="Zhang T."/>
            <person name="Zhou Y."/>
            <person name="He R."/>
            <person name="Meng N."/>
            <person name="Wang Y."/>
            <person name="Liu W."/>
            <person name="Liu Z."/>
            <person name="Liu J."/>
            <person name="Guo Q."/>
            <person name="Huang H."/>
            <person name="Sederoff R.R."/>
            <person name="Wang G."/>
            <person name="Qu G."/>
            <person name="Chen S."/>
        </authorList>
    </citation>
    <scope>NUCLEOTIDE SEQUENCE</scope>
    <source>
        <strain evidence="1">SC-2020</strain>
    </source>
</reference>
<organism evidence="1 2">
    <name type="scientific">Populus alba x Populus x berolinensis</name>
    <dbReference type="NCBI Taxonomy" id="444605"/>
    <lineage>
        <taxon>Eukaryota</taxon>
        <taxon>Viridiplantae</taxon>
        <taxon>Streptophyta</taxon>
        <taxon>Embryophyta</taxon>
        <taxon>Tracheophyta</taxon>
        <taxon>Spermatophyta</taxon>
        <taxon>Magnoliopsida</taxon>
        <taxon>eudicotyledons</taxon>
        <taxon>Gunneridae</taxon>
        <taxon>Pentapetalae</taxon>
        <taxon>rosids</taxon>
        <taxon>fabids</taxon>
        <taxon>Malpighiales</taxon>
        <taxon>Salicaceae</taxon>
        <taxon>Saliceae</taxon>
        <taxon>Populus</taxon>
    </lineage>
</organism>
<dbReference type="AlphaFoldDB" id="A0AAD6RGZ6"/>
<name>A0AAD6RGZ6_9ROSI</name>
<keyword evidence="2" id="KW-1185">Reference proteome</keyword>
<dbReference type="InterPro" id="IPR012340">
    <property type="entry name" value="NA-bd_OB-fold"/>
</dbReference>
<sequence>MRFTCRPSIGYFDIFNGWWYPSCPYCNKKLGGTANNPVCMDHDAIKSFLVPW</sequence>
<gene>
    <name evidence="1" type="ORF">NC653_007317</name>
</gene>
<evidence type="ECO:0000313" key="1">
    <source>
        <dbReference type="EMBL" id="KAJ7008612.1"/>
    </source>
</evidence>